<organism evidence="5 6">
    <name type="scientific">Rivibacter subsaxonicus</name>
    <dbReference type="NCBI Taxonomy" id="457575"/>
    <lineage>
        <taxon>Bacteria</taxon>
        <taxon>Pseudomonadati</taxon>
        <taxon>Pseudomonadota</taxon>
        <taxon>Betaproteobacteria</taxon>
        <taxon>Burkholderiales</taxon>
        <taxon>Rivibacter</taxon>
    </lineage>
</organism>
<evidence type="ECO:0000313" key="5">
    <source>
        <dbReference type="EMBL" id="RZU02917.1"/>
    </source>
</evidence>
<dbReference type="GO" id="GO:0008270">
    <property type="term" value="F:zinc ion binding"/>
    <property type="evidence" value="ECO:0007669"/>
    <property type="project" value="InterPro"/>
</dbReference>
<keyword evidence="3" id="KW-0862">Zinc</keyword>
<proteinExistence type="predicted"/>
<keyword evidence="6" id="KW-1185">Reference proteome</keyword>
<dbReference type="NCBIfam" id="NF006589">
    <property type="entry name" value="PRK09121.1"/>
    <property type="match status" value="1"/>
</dbReference>
<dbReference type="CDD" id="cd03311">
    <property type="entry name" value="CIMS_C_terminal_like"/>
    <property type="match status" value="1"/>
</dbReference>
<evidence type="ECO:0000259" key="4">
    <source>
        <dbReference type="Pfam" id="PF01717"/>
    </source>
</evidence>
<evidence type="ECO:0000256" key="2">
    <source>
        <dbReference type="ARBA" id="ARBA00022723"/>
    </source>
</evidence>
<dbReference type="GO" id="GO:0009086">
    <property type="term" value="P:methionine biosynthetic process"/>
    <property type="evidence" value="ECO:0007669"/>
    <property type="project" value="InterPro"/>
</dbReference>
<dbReference type="Proteomes" id="UP000293671">
    <property type="component" value="Unassembled WGS sequence"/>
</dbReference>
<evidence type="ECO:0000256" key="1">
    <source>
        <dbReference type="ARBA" id="ARBA00001947"/>
    </source>
</evidence>
<gene>
    <name evidence="5" type="ORF">EV670_0948</name>
</gene>
<dbReference type="PIRSF" id="PIRSF005632">
    <property type="entry name" value="Met_synth_catalytic_prd"/>
    <property type="match status" value="1"/>
</dbReference>
<dbReference type="InterPro" id="IPR038071">
    <property type="entry name" value="UROD/MetE-like_sf"/>
</dbReference>
<dbReference type="AlphaFoldDB" id="A0A4Q7W138"/>
<protein>
    <submittedName>
        <fullName evidence="5">Methionine synthase (B12-independent)</fullName>
    </submittedName>
</protein>
<dbReference type="GO" id="GO:0003871">
    <property type="term" value="F:5-methyltetrahydropteroyltriglutamate-homocysteine S-methyltransferase activity"/>
    <property type="evidence" value="ECO:0007669"/>
    <property type="project" value="InterPro"/>
</dbReference>
<name>A0A4Q7W138_9BURK</name>
<comment type="caution">
    <text evidence="5">The sequence shown here is derived from an EMBL/GenBank/DDBJ whole genome shotgun (WGS) entry which is preliminary data.</text>
</comment>
<accession>A0A4Q7W138</accession>
<comment type="cofactor">
    <cofactor evidence="1">
        <name>Zn(2+)</name>
        <dbReference type="ChEBI" id="CHEBI:29105"/>
    </cofactor>
</comment>
<dbReference type="Gene3D" id="3.20.20.210">
    <property type="match status" value="1"/>
</dbReference>
<dbReference type="InterPro" id="IPR016456">
    <property type="entry name" value="Met_Synthase_cat"/>
</dbReference>
<feature type="domain" description="Cobalamin-independent methionine synthase MetE C-terminal/archaeal" evidence="4">
    <location>
        <begin position="8"/>
        <end position="332"/>
    </location>
</feature>
<dbReference type="EMBL" id="SHKP01000004">
    <property type="protein sequence ID" value="RZU02917.1"/>
    <property type="molecule type" value="Genomic_DNA"/>
</dbReference>
<dbReference type="InterPro" id="IPR002629">
    <property type="entry name" value="Met_Synth_C/arc"/>
</dbReference>
<keyword evidence="2" id="KW-0479">Metal-binding</keyword>
<reference evidence="5 6" key="1">
    <citation type="submission" date="2019-02" db="EMBL/GenBank/DDBJ databases">
        <title>Genomic Encyclopedia of Type Strains, Phase IV (KMG-IV): sequencing the most valuable type-strain genomes for metagenomic binning, comparative biology and taxonomic classification.</title>
        <authorList>
            <person name="Goeker M."/>
        </authorList>
    </citation>
    <scope>NUCLEOTIDE SEQUENCE [LARGE SCALE GENOMIC DNA]</scope>
    <source>
        <strain evidence="5 6">DSM 19570</strain>
    </source>
</reference>
<dbReference type="SUPFAM" id="SSF51726">
    <property type="entry name" value="UROD/MetE-like"/>
    <property type="match status" value="1"/>
</dbReference>
<dbReference type="PANTHER" id="PTHR30519">
    <property type="entry name" value="5-METHYLTETRAHYDROPTEROYLTRIGLUTAMATE--HOMOCYSTEINE METHYLTRANSFERASE"/>
    <property type="match status" value="1"/>
</dbReference>
<dbReference type="Pfam" id="PF01717">
    <property type="entry name" value="Meth_synt_2"/>
    <property type="match status" value="1"/>
</dbReference>
<evidence type="ECO:0000256" key="3">
    <source>
        <dbReference type="ARBA" id="ARBA00022833"/>
    </source>
</evidence>
<evidence type="ECO:0000313" key="6">
    <source>
        <dbReference type="Proteomes" id="UP000293671"/>
    </source>
</evidence>
<sequence length="346" mass="38126">MDYTSPLFPTAIAGSLPKPGWLAETNKLWPKWREEGAALAQAKLDATLLWLKAQEDAGLDVVGDGEQSRQHFVHGFLEQVEGIDFEHKVEMGIRADRYKAMVPQVVSALKLKGRVHAAEARFLRAHTKHRIKFTLPGPMTIVDTVADRFYGDRVKMAFAFAELLNQEALALQADGVDIIQFDEPAFNVYLDDAASWGVQALERAAQGLSCTTAVHICYGYGIQANIDWKHTLGEQWRQYEKVFPALAKSSIRQVSLECYNSHVPPELMALLEGKDVMVGVIDVASDVVETPEQVADTIGRALQFVPKQRLIPCTNCGLAPMDRAVALAKLQALGLGAALARERYGA</sequence>